<feature type="signal peptide" evidence="1">
    <location>
        <begin position="1"/>
        <end position="23"/>
    </location>
</feature>
<reference evidence="3" key="1">
    <citation type="submission" date="2021-02" db="EMBL/GenBank/DDBJ databases">
        <authorList>
            <person name="Nowell W R."/>
        </authorList>
    </citation>
    <scope>NUCLEOTIDE SEQUENCE</scope>
</reference>
<feature type="domain" description="G" evidence="2">
    <location>
        <begin position="102"/>
        <end position="203"/>
    </location>
</feature>
<dbReference type="CDD" id="cd00882">
    <property type="entry name" value="Ras_like_GTPase"/>
    <property type="match status" value="1"/>
</dbReference>
<keyword evidence="1" id="KW-0732">Signal</keyword>
<dbReference type="Pfam" id="PF01926">
    <property type="entry name" value="MMR_HSR1"/>
    <property type="match status" value="1"/>
</dbReference>
<dbReference type="Gene3D" id="3.40.50.300">
    <property type="entry name" value="P-loop containing nucleotide triphosphate hydrolases"/>
    <property type="match status" value="1"/>
</dbReference>
<comment type="caution">
    <text evidence="3">The sequence shown here is derived from an EMBL/GenBank/DDBJ whole genome shotgun (WGS) entry which is preliminary data.</text>
</comment>
<dbReference type="AlphaFoldDB" id="A0A817TPE5"/>
<evidence type="ECO:0000313" key="3">
    <source>
        <dbReference type="EMBL" id="CAF3323591.1"/>
    </source>
</evidence>
<accession>A0A817TPE5</accession>
<feature type="chain" id="PRO_5032288719" description="G domain-containing protein" evidence="1">
    <location>
        <begin position="24"/>
        <end position="479"/>
    </location>
</feature>
<protein>
    <recommendedName>
        <fullName evidence="2">G domain-containing protein</fullName>
    </recommendedName>
</protein>
<dbReference type="InterPro" id="IPR006073">
    <property type="entry name" value="GTP-bd"/>
</dbReference>
<dbReference type="Proteomes" id="UP000663825">
    <property type="component" value="Unassembled WGS sequence"/>
</dbReference>
<organism evidence="3 4">
    <name type="scientific">Rotaria socialis</name>
    <dbReference type="NCBI Taxonomy" id="392032"/>
    <lineage>
        <taxon>Eukaryota</taxon>
        <taxon>Metazoa</taxon>
        <taxon>Spiralia</taxon>
        <taxon>Gnathifera</taxon>
        <taxon>Rotifera</taxon>
        <taxon>Eurotatoria</taxon>
        <taxon>Bdelloidea</taxon>
        <taxon>Philodinida</taxon>
        <taxon>Philodinidae</taxon>
        <taxon>Rotaria</taxon>
    </lineage>
</organism>
<evidence type="ECO:0000256" key="1">
    <source>
        <dbReference type="SAM" id="SignalP"/>
    </source>
</evidence>
<dbReference type="GO" id="GO:0005525">
    <property type="term" value="F:GTP binding"/>
    <property type="evidence" value="ECO:0007669"/>
    <property type="project" value="InterPro"/>
</dbReference>
<dbReference type="InterPro" id="IPR027417">
    <property type="entry name" value="P-loop_NTPase"/>
</dbReference>
<gene>
    <name evidence="3" type="ORF">TIS948_LOCUS20439</name>
</gene>
<proteinExistence type="predicted"/>
<sequence length="479" mass="55166">MGGGEYFLQTLVIMRVLLWLGHSHEVVYEYVQDPALVQQLQQVQQQNAYLLHEYEKFRQDIAARETHSFNNLQRHDQKGAEELIRLASQTVPLQLDGGRSFGFFGLTSTGKSTMINKLLGSDLAKTGAGETTRQITSYDGSGYRLYDIPGRNDDISYFSMEYVAFWKALTNRLILITTTVKEMAKVFRLLDAINLRYDIVVNKFDLVAVNERDTFKQQVQNQIRECGLRGVDHVWYINAQNPRQFPDWLMMVDSLTITFNENRSTTYVDGYHIITPSPTKRKEILPKHKDGELPSRSNLNEVHSLGGRLSIDAARKQQSEQYASKSFASQAVSIENQNQMIPVENEFLSPREREATNWTDYEREQNSRAEAIEHEFIANSVASDQAVDYFAIVYEYLFAIDSWTDEQKSSLLQFMNEWESKFKQSSPKIFKTNMHYLSNLFTDPNGIIMNLPADTVLALIQSTDIQPECWFEYLLATLL</sequence>
<name>A0A817TPE5_9BILA</name>
<dbReference type="OrthoDB" id="10026219at2759"/>
<evidence type="ECO:0000313" key="4">
    <source>
        <dbReference type="Proteomes" id="UP000663825"/>
    </source>
</evidence>
<dbReference type="EMBL" id="CAJNXB010003550">
    <property type="protein sequence ID" value="CAF3323591.1"/>
    <property type="molecule type" value="Genomic_DNA"/>
</dbReference>
<dbReference type="SUPFAM" id="SSF52540">
    <property type="entry name" value="P-loop containing nucleoside triphosphate hydrolases"/>
    <property type="match status" value="1"/>
</dbReference>
<evidence type="ECO:0000259" key="2">
    <source>
        <dbReference type="Pfam" id="PF01926"/>
    </source>
</evidence>